<organism evidence="11 12">
    <name type="scientific">Maledivibacter halophilus</name>
    <dbReference type="NCBI Taxonomy" id="36842"/>
    <lineage>
        <taxon>Bacteria</taxon>
        <taxon>Bacillati</taxon>
        <taxon>Bacillota</taxon>
        <taxon>Clostridia</taxon>
        <taxon>Peptostreptococcales</taxon>
        <taxon>Caminicellaceae</taxon>
        <taxon>Maledivibacter</taxon>
    </lineage>
</organism>
<reference evidence="11 12" key="1">
    <citation type="submission" date="2017-02" db="EMBL/GenBank/DDBJ databases">
        <authorList>
            <person name="Peterson S.W."/>
        </authorList>
    </citation>
    <scope>NUCLEOTIDE SEQUENCE [LARGE SCALE GENOMIC DNA]</scope>
    <source>
        <strain evidence="11 12">M1</strain>
    </source>
</reference>
<dbReference type="PANTHER" id="PTHR43823">
    <property type="entry name" value="SPORULATION PROTEIN YKVU"/>
    <property type="match status" value="1"/>
</dbReference>
<dbReference type="Pfam" id="PF01554">
    <property type="entry name" value="MatE"/>
    <property type="match status" value="2"/>
</dbReference>
<dbReference type="EMBL" id="FUZT01000005">
    <property type="protein sequence ID" value="SKC69126.1"/>
    <property type="molecule type" value="Genomic_DNA"/>
</dbReference>
<evidence type="ECO:0000256" key="2">
    <source>
        <dbReference type="ARBA" id="ARBA00008417"/>
    </source>
</evidence>
<evidence type="ECO:0000256" key="5">
    <source>
        <dbReference type="ARBA" id="ARBA00022475"/>
    </source>
</evidence>
<dbReference type="GO" id="GO:0042910">
    <property type="term" value="F:xenobiotic transmembrane transporter activity"/>
    <property type="evidence" value="ECO:0007669"/>
    <property type="project" value="InterPro"/>
</dbReference>
<evidence type="ECO:0000313" key="11">
    <source>
        <dbReference type="EMBL" id="SKC69126.1"/>
    </source>
</evidence>
<comment type="subcellular location">
    <subcellularLocation>
        <location evidence="1">Cell membrane</location>
        <topology evidence="1">Multi-pass membrane protein</topology>
    </subcellularLocation>
</comment>
<keyword evidence="6 10" id="KW-0812">Transmembrane</keyword>
<keyword evidence="4" id="KW-0813">Transport</keyword>
<dbReference type="Proteomes" id="UP000190285">
    <property type="component" value="Unassembled WGS sequence"/>
</dbReference>
<dbReference type="AlphaFoldDB" id="A0A1T5KZA7"/>
<evidence type="ECO:0000256" key="6">
    <source>
        <dbReference type="ARBA" id="ARBA00022692"/>
    </source>
</evidence>
<feature type="transmembrane region" description="Helical" evidence="10">
    <location>
        <begin position="266"/>
        <end position="288"/>
    </location>
</feature>
<name>A0A1T5KZA7_9FIRM</name>
<dbReference type="PIRSF" id="PIRSF006603">
    <property type="entry name" value="DinF"/>
    <property type="match status" value="1"/>
</dbReference>
<feature type="transmembrane region" description="Helical" evidence="10">
    <location>
        <begin position="308"/>
        <end position="329"/>
    </location>
</feature>
<keyword evidence="9" id="KW-0046">Antibiotic resistance</keyword>
<evidence type="ECO:0000256" key="4">
    <source>
        <dbReference type="ARBA" id="ARBA00022448"/>
    </source>
</evidence>
<evidence type="ECO:0000313" key="12">
    <source>
        <dbReference type="Proteomes" id="UP000190285"/>
    </source>
</evidence>
<protein>
    <recommendedName>
        <fullName evidence="3">Multidrug export protein MepA</fullName>
    </recommendedName>
</protein>
<keyword evidence="8 10" id="KW-0472">Membrane</keyword>
<feature type="transmembrane region" description="Helical" evidence="10">
    <location>
        <begin position="46"/>
        <end position="72"/>
    </location>
</feature>
<keyword evidence="5" id="KW-1003">Cell membrane</keyword>
<evidence type="ECO:0000256" key="1">
    <source>
        <dbReference type="ARBA" id="ARBA00004651"/>
    </source>
</evidence>
<feature type="transmembrane region" description="Helical" evidence="10">
    <location>
        <begin position="403"/>
        <end position="422"/>
    </location>
</feature>
<evidence type="ECO:0000256" key="3">
    <source>
        <dbReference type="ARBA" id="ARBA00022106"/>
    </source>
</evidence>
<dbReference type="InterPro" id="IPR048279">
    <property type="entry name" value="MdtK-like"/>
</dbReference>
<keyword evidence="12" id="KW-1185">Reference proteome</keyword>
<feature type="transmembrane region" description="Helical" evidence="10">
    <location>
        <begin position="126"/>
        <end position="148"/>
    </location>
</feature>
<gene>
    <name evidence="11" type="ORF">SAMN02194393_02209</name>
</gene>
<dbReference type="OrthoDB" id="305360at2"/>
<sequence length="431" mass="47263">MKNKQFYQFVIPSIGAMLVTGLYFVVDGIFVGRGVGTSALAAINIAVPFISILTAVSMMITIGGATITSIHFGKGEKAEANNTFRLSVLMVLAFSFTMTVISFLFSENLAKILGASDLLLKDTADYIQYFVMFGIFFCGSTTLSAFVRNDNNPRLAFWGMIVGAVSNVFLDWLFIYPLKMGLVGAAVASGLGQVLACLVLSTHFIRKKGELIIAFPKLSKPLAFQIIKTGIPEFITQMSQPVTILCYNFIVLKAFGEIGVSAFSVISYILVVVVGVFIGLAQGIQPLLSRSFGEGEKEKEQYFFRKGLRLNIFLAAIIYVIMLSFGKGIISIFNNSTELIELGYECIKVYGICFIFAAANIVYTIYYLATKRTKQAVIFSVLRSFIANSIFIFLMPALFGEQAIWTGMIVAEALVLVIALLISRSKRSVTQ</sequence>
<feature type="transmembrane region" description="Helical" evidence="10">
    <location>
        <begin position="7"/>
        <end position="26"/>
    </location>
</feature>
<dbReference type="RefSeq" id="WP_139380299.1">
    <property type="nucleotide sequence ID" value="NZ_FUZT01000005.1"/>
</dbReference>
<proteinExistence type="inferred from homology"/>
<feature type="transmembrane region" description="Helical" evidence="10">
    <location>
        <begin position="349"/>
        <end position="369"/>
    </location>
</feature>
<dbReference type="InterPro" id="IPR045070">
    <property type="entry name" value="MATE_MepA-like"/>
</dbReference>
<feature type="transmembrane region" description="Helical" evidence="10">
    <location>
        <begin position="84"/>
        <end position="106"/>
    </location>
</feature>
<keyword evidence="7 10" id="KW-1133">Transmembrane helix</keyword>
<dbReference type="InterPro" id="IPR002528">
    <property type="entry name" value="MATE_fam"/>
</dbReference>
<dbReference type="GO" id="GO:0046677">
    <property type="term" value="P:response to antibiotic"/>
    <property type="evidence" value="ECO:0007669"/>
    <property type="project" value="UniProtKB-KW"/>
</dbReference>
<evidence type="ECO:0000256" key="7">
    <source>
        <dbReference type="ARBA" id="ARBA00022989"/>
    </source>
</evidence>
<evidence type="ECO:0000256" key="10">
    <source>
        <dbReference type="SAM" id="Phobius"/>
    </source>
</evidence>
<comment type="similarity">
    <text evidence="2">Belongs to the multi antimicrobial extrusion (MATE) (TC 2.A.66.1) family. MepA subfamily.</text>
</comment>
<dbReference type="STRING" id="36842.SAMN02194393_02209"/>
<accession>A0A1T5KZA7</accession>
<feature type="transmembrane region" description="Helical" evidence="10">
    <location>
        <begin position="155"/>
        <end position="175"/>
    </location>
</feature>
<dbReference type="GO" id="GO:0015297">
    <property type="term" value="F:antiporter activity"/>
    <property type="evidence" value="ECO:0007669"/>
    <property type="project" value="InterPro"/>
</dbReference>
<evidence type="ECO:0000256" key="9">
    <source>
        <dbReference type="ARBA" id="ARBA00023251"/>
    </source>
</evidence>
<evidence type="ECO:0000256" key="8">
    <source>
        <dbReference type="ARBA" id="ARBA00023136"/>
    </source>
</evidence>
<feature type="transmembrane region" description="Helical" evidence="10">
    <location>
        <begin position="376"/>
        <end position="397"/>
    </location>
</feature>
<dbReference type="CDD" id="cd13143">
    <property type="entry name" value="MATE_MepA_like"/>
    <property type="match status" value="1"/>
</dbReference>
<dbReference type="GO" id="GO:0005886">
    <property type="term" value="C:plasma membrane"/>
    <property type="evidence" value="ECO:0007669"/>
    <property type="project" value="UniProtKB-SubCell"/>
</dbReference>
<dbReference type="InterPro" id="IPR051327">
    <property type="entry name" value="MATE_MepA_subfamily"/>
</dbReference>
<dbReference type="PANTHER" id="PTHR43823:SF3">
    <property type="entry name" value="MULTIDRUG EXPORT PROTEIN MEPA"/>
    <property type="match status" value="1"/>
</dbReference>